<accession>A0ABQ1LVA6</accession>
<reference evidence="3" key="1">
    <citation type="journal article" date="2019" name="Int. J. Syst. Evol. Microbiol.">
        <title>The Global Catalogue of Microorganisms (GCM) 10K type strain sequencing project: providing services to taxonomists for standard genome sequencing and annotation.</title>
        <authorList>
            <consortium name="The Broad Institute Genomics Platform"/>
            <consortium name="The Broad Institute Genome Sequencing Center for Infectious Disease"/>
            <person name="Wu L."/>
            <person name="Ma J."/>
        </authorList>
    </citation>
    <scope>NUCLEOTIDE SEQUENCE [LARGE SCALE GENOMIC DNA]</scope>
    <source>
        <strain evidence="3">CGMCC 1.10832</strain>
    </source>
</reference>
<dbReference type="NCBIfam" id="TIGR04183">
    <property type="entry name" value="Por_Secre_tail"/>
    <property type="match status" value="1"/>
</dbReference>
<dbReference type="Proteomes" id="UP000636010">
    <property type="component" value="Unassembled WGS sequence"/>
</dbReference>
<evidence type="ECO:0000259" key="1">
    <source>
        <dbReference type="Pfam" id="PF18962"/>
    </source>
</evidence>
<dbReference type="EMBL" id="BMEC01000004">
    <property type="protein sequence ID" value="GGC30580.1"/>
    <property type="molecule type" value="Genomic_DNA"/>
</dbReference>
<evidence type="ECO:0000313" key="3">
    <source>
        <dbReference type="Proteomes" id="UP000636010"/>
    </source>
</evidence>
<dbReference type="SUPFAM" id="SSF82171">
    <property type="entry name" value="DPP6 N-terminal domain-like"/>
    <property type="match status" value="1"/>
</dbReference>
<name>A0ABQ1LVA6_9BACT</name>
<dbReference type="Pfam" id="PF18962">
    <property type="entry name" value="Por_Secre_tail"/>
    <property type="match status" value="1"/>
</dbReference>
<feature type="domain" description="Secretion system C-terminal sorting" evidence="1">
    <location>
        <begin position="421"/>
        <end position="493"/>
    </location>
</feature>
<protein>
    <recommendedName>
        <fullName evidence="1">Secretion system C-terminal sorting domain-containing protein</fullName>
    </recommendedName>
</protein>
<gene>
    <name evidence="2" type="ORF">GCM10011506_14960</name>
</gene>
<dbReference type="InterPro" id="IPR026444">
    <property type="entry name" value="Secre_tail"/>
</dbReference>
<comment type="caution">
    <text evidence="2">The sequence shown here is derived from an EMBL/GenBank/DDBJ whole genome shotgun (WGS) entry which is preliminary data.</text>
</comment>
<sequence length="494" mass="56054">MSLSRIFLGIILIAFNSSSLIAQKEVSNWIVGESIGFNFNNGRFDIFNRPTNPDQTLRSSTISYSDPTTGELLFFSDGKYLWNRDFGIVNRDNPFKSGVNSLNQTIISTPIGNNEHIIFTIKQSLDQNDGAFYHIYNTEKNELTSINEKVVSGVAEKITLIPKNKKYSYWLIMQDLLTSNLLIYSVEGKSIDLINSYPLEGLIEQPELNDNAGYLQSSPNGEFLVNLNYSENPLYNIVELFRFNKVLGEIVKIGTLGNYDFLFSAIFSPDNSKLFITYGGDGSGTEPLIQYDLSVASVDEIIRTRDSLKFEYEVFPESDLFHTITPTILQTGYDGKIYNSFLGSIRGPNGALNRTIAIIKNPNEKIQNIDFEIIALKTEAIKTNIGFVESFPQFPQYYFDNIPTKNLYYGECPGLKSLVFYPNPTDDVLYLSYDNPVCLYPFEIEVFNSFGQLITKFRYNKEDEGVSLSNFSSGLYFILVRNNYDTILRKVVVL</sequence>
<evidence type="ECO:0000313" key="2">
    <source>
        <dbReference type="EMBL" id="GGC30580.1"/>
    </source>
</evidence>
<keyword evidence="3" id="KW-1185">Reference proteome</keyword>
<organism evidence="2 3">
    <name type="scientific">Marivirga lumbricoides</name>
    <dbReference type="NCBI Taxonomy" id="1046115"/>
    <lineage>
        <taxon>Bacteria</taxon>
        <taxon>Pseudomonadati</taxon>
        <taxon>Bacteroidota</taxon>
        <taxon>Cytophagia</taxon>
        <taxon>Cytophagales</taxon>
        <taxon>Marivirgaceae</taxon>
        <taxon>Marivirga</taxon>
    </lineage>
</organism>
<proteinExistence type="predicted"/>
<dbReference type="RefSeq" id="WP_188461889.1">
    <property type="nucleotide sequence ID" value="NZ_BAABHU010000004.1"/>
</dbReference>